<proteinExistence type="predicted"/>
<dbReference type="Proteomes" id="UP000198850">
    <property type="component" value="Unassembled WGS sequence"/>
</dbReference>
<dbReference type="STRING" id="425514.SAMN05443550_104249"/>
<protein>
    <recommendedName>
        <fullName evidence="1">Thioredoxin domain-containing protein</fullName>
    </recommendedName>
</protein>
<gene>
    <name evidence="2" type="ORF">SAMN05443550_104249</name>
</gene>
<accession>A0A1H4CYW1</accession>
<dbReference type="AlphaFoldDB" id="A0A1H4CYW1"/>
<evidence type="ECO:0000313" key="3">
    <source>
        <dbReference type="Proteomes" id="UP000198850"/>
    </source>
</evidence>
<organism evidence="2 3">
    <name type="scientific">Pedobacter hartonius</name>
    <dbReference type="NCBI Taxonomy" id="425514"/>
    <lineage>
        <taxon>Bacteria</taxon>
        <taxon>Pseudomonadati</taxon>
        <taxon>Bacteroidota</taxon>
        <taxon>Sphingobacteriia</taxon>
        <taxon>Sphingobacteriales</taxon>
        <taxon>Sphingobacteriaceae</taxon>
        <taxon>Pedobacter</taxon>
    </lineage>
</organism>
<feature type="domain" description="Thioredoxin" evidence="1">
    <location>
        <begin position="364"/>
        <end position="512"/>
    </location>
</feature>
<dbReference type="Gene3D" id="3.40.30.10">
    <property type="entry name" value="Glutaredoxin"/>
    <property type="match status" value="1"/>
</dbReference>
<dbReference type="OrthoDB" id="983020at2"/>
<evidence type="ECO:0000259" key="1">
    <source>
        <dbReference type="PROSITE" id="PS51352"/>
    </source>
</evidence>
<dbReference type="SUPFAM" id="SSF52833">
    <property type="entry name" value="Thioredoxin-like"/>
    <property type="match status" value="1"/>
</dbReference>
<name>A0A1H4CYW1_9SPHI</name>
<dbReference type="EMBL" id="FNRA01000004">
    <property type="protein sequence ID" value="SEA65399.1"/>
    <property type="molecule type" value="Genomic_DNA"/>
</dbReference>
<sequence>MKLTIKYTLLLVFFQLGIGHAQKKRSSSPNYTIIFHYAGKKKLPDTVWMHSIPNGKFWENEKNTKYWAVKKNDSVFTLQLPKLKAPLSVTFRATTDHNSSEIHSPYALYYAENNDDVHLNVYKPKINTGGDSVVFSGTGATKYSLVDRVIDYYRITPPPLYANNRVVEHKDQLDSTSLEKKFSEFAEIINQRSKARSNLIFGQSKQISNNIKKLIDYNTPDPSIEYWGPFVQSYYDPIPYNSNYKKLFSTLLDKYMIWQWKNTDALCLLSPMFFTKLENGFINTKLKVGSPNNKISLVNYYNEVKKFSNNPQIRERALSEFFMNSSFNDIGNYSVAIYDSLVIDASKYMISTSGKDIIFQKLNFTKGKKMFDGDFIDLNGKLLNTSSLKGKVFMLEAWGEGCGGCAVFHKAFDKEIWPKLKNNKDFIVLSVFSGSTKEGWKRGIESGLYTDDAYLNVAVLNGGMMKHPFFMHYRVNYNPFTLLIDKDGNILANIVPGMSMDTILKLINSELIFDLTK</sequence>
<dbReference type="PROSITE" id="PS51352">
    <property type="entry name" value="THIOREDOXIN_2"/>
    <property type="match status" value="1"/>
</dbReference>
<dbReference type="InterPro" id="IPR013766">
    <property type="entry name" value="Thioredoxin_domain"/>
</dbReference>
<dbReference type="RefSeq" id="WP_090556380.1">
    <property type="nucleotide sequence ID" value="NZ_FNRA01000004.1"/>
</dbReference>
<dbReference type="InterPro" id="IPR036249">
    <property type="entry name" value="Thioredoxin-like_sf"/>
</dbReference>
<reference evidence="2 3" key="1">
    <citation type="submission" date="2016-10" db="EMBL/GenBank/DDBJ databases">
        <authorList>
            <person name="de Groot N.N."/>
        </authorList>
    </citation>
    <scope>NUCLEOTIDE SEQUENCE [LARGE SCALE GENOMIC DNA]</scope>
    <source>
        <strain evidence="2 3">DSM 19033</strain>
    </source>
</reference>
<keyword evidence="3" id="KW-1185">Reference proteome</keyword>
<evidence type="ECO:0000313" key="2">
    <source>
        <dbReference type="EMBL" id="SEA65399.1"/>
    </source>
</evidence>